<feature type="region of interest" description="Disordered" evidence="3">
    <location>
        <begin position="257"/>
        <end position="284"/>
    </location>
</feature>
<dbReference type="PANTHER" id="PTHR23319:SF4">
    <property type="entry name" value="GRAM DOMAIN CONTAINING 1B, ISOFORM E"/>
    <property type="match status" value="1"/>
</dbReference>
<keyword evidence="5" id="KW-1185">Reference proteome</keyword>
<dbReference type="GO" id="GO:0032366">
    <property type="term" value="P:intracellular sterol transport"/>
    <property type="evidence" value="ECO:0007669"/>
    <property type="project" value="TreeGrafter"/>
</dbReference>
<feature type="compositionally biased region" description="Low complexity" evidence="3">
    <location>
        <begin position="297"/>
        <end position="312"/>
    </location>
</feature>
<protein>
    <submittedName>
        <fullName evidence="6">VASt domain-containing protein</fullName>
    </submittedName>
</protein>
<dbReference type="GO" id="GO:0005789">
    <property type="term" value="C:endoplasmic reticulum membrane"/>
    <property type="evidence" value="ECO:0007669"/>
    <property type="project" value="TreeGrafter"/>
</dbReference>
<evidence type="ECO:0000313" key="5">
    <source>
        <dbReference type="Proteomes" id="UP000095280"/>
    </source>
</evidence>
<evidence type="ECO:0000313" key="6">
    <source>
        <dbReference type="WBParaSite" id="maker-uti_cns_0009624-snap-gene-0.3-mRNA-1"/>
    </source>
</evidence>
<evidence type="ECO:0000256" key="3">
    <source>
        <dbReference type="SAM" id="MobiDB-lite"/>
    </source>
</evidence>
<feature type="region of interest" description="Disordered" evidence="3">
    <location>
        <begin position="459"/>
        <end position="479"/>
    </location>
</feature>
<evidence type="ECO:0000259" key="4">
    <source>
        <dbReference type="PROSITE" id="PS51778"/>
    </source>
</evidence>
<feature type="region of interest" description="Disordered" evidence="3">
    <location>
        <begin position="297"/>
        <end position="331"/>
    </location>
</feature>
<dbReference type="WBParaSite" id="maker-uti_cns_0009624-snap-gene-0.3-mRNA-1">
    <property type="protein sequence ID" value="maker-uti_cns_0009624-snap-gene-0.3-mRNA-1"/>
    <property type="gene ID" value="maker-uti_cns_0009624-snap-gene-0.3"/>
</dbReference>
<dbReference type="GO" id="GO:0005886">
    <property type="term" value="C:plasma membrane"/>
    <property type="evidence" value="ECO:0007669"/>
    <property type="project" value="TreeGrafter"/>
</dbReference>
<feature type="domain" description="VASt" evidence="4">
    <location>
        <begin position="80"/>
        <end position="259"/>
    </location>
</feature>
<dbReference type="AlphaFoldDB" id="A0A1I8I2R0"/>
<evidence type="ECO:0000256" key="2">
    <source>
        <dbReference type="ARBA" id="ARBA00023136"/>
    </source>
</evidence>
<organism evidence="5 6">
    <name type="scientific">Macrostomum lignano</name>
    <dbReference type="NCBI Taxonomy" id="282301"/>
    <lineage>
        <taxon>Eukaryota</taxon>
        <taxon>Metazoa</taxon>
        <taxon>Spiralia</taxon>
        <taxon>Lophotrochozoa</taxon>
        <taxon>Platyhelminthes</taxon>
        <taxon>Rhabditophora</taxon>
        <taxon>Macrostomorpha</taxon>
        <taxon>Macrostomida</taxon>
        <taxon>Macrostomidae</taxon>
        <taxon>Macrostomum</taxon>
    </lineage>
</organism>
<feature type="compositionally biased region" description="Low complexity" evidence="3">
    <location>
        <begin position="266"/>
        <end position="284"/>
    </location>
</feature>
<dbReference type="GO" id="GO:0120015">
    <property type="term" value="F:sterol transfer activity"/>
    <property type="evidence" value="ECO:0007669"/>
    <property type="project" value="TreeGrafter"/>
</dbReference>
<keyword evidence="2" id="KW-0472">Membrane</keyword>
<dbReference type="PANTHER" id="PTHR23319">
    <property type="entry name" value="GRAM DOMAIN CONTAINING 1B, ISOFORM E"/>
    <property type="match status" value="1"/>
</dbReference>
<feature type="compositionally biased region" description="Low complexity" evidence="3">
    <location>
        <begin position="17"/>
        <end position="32"/>
    </location>
</feature>
<dbReference type="GO" id="GO:0140268">
    <property type="term" value="C:endoplasmic reticulum-plasma membrane contact site"/>
    <property type="evidence" value="ECO:0007669"/>
    <property type="project" value="TreeGrafter"/>
</dbReference>
<dbReference type="PROSITE" id="PS51778">
    <property type="entry name" value="VAST"/>
    <property type="match status" value="1"/>
</dbReference>
<dbReference type="GO" id="GO:0032934">
    <property type="term" value="F:sterol binding"/>
    <property type="evidence" value="ECO:0007669"/>
    <property type="project" value="TreeGrafter"/>
</dbReference>
<comment type="subcellular location">
    <subcellularLocation>
        <location evidence="1">Membrane</location>
    </subcellularLocation>
</comment>
<proteinExistence type="predicted"/>
<dbReference type="InterPro" id="IPR031968">
    <property type="entry name" value="VASt"/>
</dbReference>
<name>A0A1I8I2R0_9PLAT</name>
<feature type="compositionally biased region" description="Low complexity" evidence="3">
    <location>
        <begin position="340"/>
        <end position="356"/>
    </location>
</feature>
<dbReference type="Pfam" id="PF16016">
    <property type="entry name" value="VASt"/>
    <property type="match status" value="1"/>
</dbReference>
<feature type="region of interest" description="Disordered" evidence="3">
    <location>
        <begin position="1"/>
        <end position="45"/>
    </location>
</feature>
<dbReference type="InterPro" id="IPR051482">
    <property type="entry name" value="Cholesterol_transport"/>
</dbReference>
<sequence length="479" mass="51235">MAAEPSQALPTVELHDQQQQLRQRQSEPQLLQVPQGDRASRHRKRHSEFNLAGLTGEELESVEDESESVSCHLADGHEHLDHVMADADIPMSVEQLAQCLLTDGPWFRDFLQRRRTFGIEASDFEDENGSTLEAPVGRVGQVIDGTCATGCASTTPSGRSRRWLKRLRLTWCKPGKLHVVDCEVHNRDIPYGTSFHTLNRMCLTCRGPGRSHLTITSRTVFTRAVFLAKSFIESNVREGSQTYFRLMVDTLLDPNAGKTPINDEGGASAAASRPPSGSSTPATAAAAGAAAAAASSAPSVSSSTPMSRSAAAQRQQDGTGRPRPSTNSTTVANAAATSAATAMAGRRVSRSRSGVRSSKDGGQRLLVLCLLLASVLMFCCLVSLHLRFQSLDSSLDRLSSSEFSRSACAPAGDASRTGAAFTREQLDIWRRALDETLGSLDGLLFELRRVATAEATAAAAASSSIPAGRPVCDRPPPPP</sequence>
<reference evidence="6" key="1">
    <citation type="submission" date="2016-11" db="UniProtKB">
        <authorList>
            <consortium name="WormBaseParasite"/>
        </authorList>
    </citation>
    <scope>IDENTIFICATION</scope>
</reference>
<feature type="region of interest" description="Disordered" evidence="3">
    <location>
        <begin position="340"/>
        <end position="359"/>
    </location>
</feature>
<accession>A0A1I8I2R0</accession>
<dbReference type="Proteomes" id="UP000095280">
    <property type="component" value="Unplaced"/>
</dbReference>
<evidence type="ECO:0000256" key="1">
    <source>
        <dbReference type="ARBA" id="ARBA00004370"/>
    </source>
</evidence>